<sequence length="346" mass="37081">MSTATPHPPLPKQPLGKTFTVAISLLGLLAIVQLLAVILHFGPMVGQQISDTALAASRQSESRASTASPAPSQADLPPSQSTKAPAISATDGQQVRDLCDEAAGKLRVGDYDAALKSLDEAEAIVPGDPTVLWLKAKAFEGSDQPGEALAALEAASRYPDLPPQVRANLQKDMNRLSQLVDAAPSARARPAQPSALESGGEQELRENGLQPGSSLGIVDIRLRDVKVGIKGLKVAVKARPGSTINVKDVKLLAFFYEQTEDGEIQLTESKVVPQWLSPPIDWAGNDFELLELQYTTPEASGDTTGRKYFGYVVGIYYNNELQDFRADPGKLAKDFPLPLYLKQGNE</sequence>
<reference evidence="4" key="1">
    <citation type="journal article" date="2017" name="Genome Announc.">
        <title>Draft Genome Sequence of Terrimicrobium sacchariphilum NM-5T, a Facultative Anaerobic Soil Bacterium of the Class Spartobacteria.</title>
        <authorList>
            <person name="Qiu Y.L."/>
            <person name="Tourlousse D.M."/>
            <person name="Matsuura N."/>
            <person name="Ohashi A."/>
            <person name="Sekiguchi Y."/>
        </authorList>
    </citation>
    <scope>NUCLEOTIDE SEQUENCE [LARGE SCALE GENOMIC DNA]</scope>
    <source>
        <strain evidence="4">NM-5</strain>
    </source>
</reference>
<feature type="compositionally biased region" description="Low complexity" evidence="1">
    <location>
        <begin position="183"/>
        <end position="195"/>
    </location>
</feature>
<dbReference type="Gene3D" id="1.25.40.10">
    <property type="entry name" value="Tetratricopeptide repeat domain"/>
    <property type="match status" value="1"/>
</dbReference>
<dbReference type="EMBL" id="BDCO01000002">
    <property type="protein sequence ID" value="GAT33683.1"/>
    <property type="molecule type" value="Genomic_DNA"/>
</dbReference>
<proteinExistence type="predicted"/>
<evidence type="ECO:0000256" key="2">
    <source>
        <dbReference type="SAM" id="Phobius"/>
    </source>
</evidence>
<feature type="compositionally biased region" description="Polar residues" evidence="1">
    <location>
        <begin position="56"/>
        <end position="71"/>
    </location>
</feature>
<feature type="region of interest" description="Disordered" evidence="1">
    <location>
        <begin position="183"/>
        <end position="208"/>
    </location>
</feature>
<keyword evidence="2" id="KW-1133">Transmembrane helix</keyword>
<dbReference type="InterPro" id="IPR011990">
    <property type="entry name" value="TPR-like_helical_dom_sf"/>
</dbReference>
<keyword evidence="4" id="KW-1185">Reference proteome</keyword>
<feature type="region of interest" description="Disordered" evidence="1">
    <location>
        <begin position="56"/>
        <end position="91"/>
    </location>
</feature>
<feature type="transmembrane region" description="Helical" evidence="2">
    <location>
        <begin position="20"/>
        <end position="41"/>
    </location>
</feature>
<dbReference type="STRING" id="690879.TSACC_22100"/>
<dbReference type="SUPFAM" id="SSF48452">
    <property type="entry name" value="TPR-like"/>
    <property type="match status" value="1"/>
</dbReference>
<dbReference type="AlphaFoldDB" id="A0A146G8S5"/>
<gene>
    <name evidence="3" type="ORF">TSACC_22100</name>
</gene>
<name>A0A146G8S5_TERSA</name>
<evidence type="ECO:0000256" key="1">
    <source>
        <dbReference type="SAM" id="MobiDB-lite"/>
    </source>
</evidence>
<keyword evidence="2" id="KW-0812">Transmembrane</keyword>
<dbReference type="Proteomes" id="UP000076023">
    <property type="component" value="Unassembled WGS sequence"/>
</dbReference>
<dbReference type="InParanoid" id="A0A146G8S5"/>
<accession>A0A146G8S5</accession>
<organism evidence="3 4">
    <name type="scientific">Terrimicrobium sacchariphilum</name>
    <dbReference type="NCBI Taxonomy" id="690879"/>
    <lineage>
        <taxon>Bacteria</taxon>
        <taxon>Pseudomonadati</taxon>
        <taxon>Verrucomicrobiota</taxon>
        <taxon>Terrimicrobiia</taxon>
        <taxon>Terrimicrobiales</taxon>
        <taxon>Terrimicrobiaceae</taxon>
        <taxon>Terrimicrobium</taxon>
    </lineage>
</organism>
<evidence type="ECO:0000313" key="4">
    <source>
        <dbReference type="Proteomes" id="UP000076023"/>
    </source>
</evidence>
<comment type="caution">
    <text evidence="3">The sequence shown here is derived from an EMBL/GenBank/DDBJ whole genome shotgun (WGS) entry which is preliminary data.</text>
</comment>
<evidence type="ECO:0000313" key="3">
    <source>
        <dbReference type="EMBL" id="GAT33683.1"/>
    </source>
</evidence>
<protein>
    <submittedName>
        <fullName evidence="3">Tetratricopeptide repeat-containing protein</fullName>
    </submittedName>
</protein>
<keyword evidence="2" id="KW-0472">Membrane</keyword>